<dbReference type="Gene3D" id="1.25.40.80">
    <property type="match status" value="1"/>
</dbReference>
<sequence>MATHSSSLSFGDISFNRLPNDSITTLALVLGDQLNAGHSWFKTIDRNRLFVLMEVREETDYAKHHIQKIVGFFAAMRHFAQALSAAGHHVCYLSLDDPNNRQSVTKNLSALLQRLPRTRQVQLQQPDEYRVDEYLQAWAGQQSVEVQWYDSEHFLTQRSVLNDWFPGKENFLMESFYRRVRQQTGYLMENDKPIGGKWNFDKDNRNKLPNQQDVAKPLLFSHNVSDIIAMLKKAGVETIGDIEPQRFIWPTSRLESRQLLDFFVENLLENFGRYQDAMHTEYWSLFHARLSFSLNTKMLSPREVVEKAISYWQNNSSRINIAQIEGFVRQIIGWREFIRAIYWHHMPDYSTTNFFENKAPLPSYYWTGKTHMLCMAKSIQQSLEFSYAHHIQRLMITGNFALLANVNPDEVDAWYLGIYIDALQWVELPNTRGMSQFADGGVLATKPYVSSGSYINKMSNYCQHCHYDVNQRVGTNSCPFNSLYWHFIDSHYEQLSKNARLGLILSQWDKRDKTDKQELLEQARLYLNQIDSL</sequence>
<dbReference type="GO" id="GO:0016829">
    <property type="term" value="F:lyase activity"/>
    <property type="evidence" value="ECO:0007669"/>
    <property type="project" value="UniProtKB-KW"/>
</dbReference>
<dbReference type="Proteomes" id="UP000288127">
    <property type="component" value="Unassembled WGS sequence"/>
</dbReference>
<dbReference type="Gene3D" id="1.10.10.1710">
    <property type="entry name" value="Deoxyribodipyrimidine photolyase-related"/>
    <property type="match status" value="1"/>
</dbReference>
<dbReference type="Gene3D" id="1.10.579.10">
    <property type="entry name" value="DNA Cyclobutane Dipyrimidine Photolyase, subunit A, domain 3"/>
    <property type="match status" value="1"/>
</dbReference>
<keyword evidence="2" id="KW-1185">Reference proteome</keyword>
<evidence type="ECO:0000313" key="1">
    <source>
        <dbReference type="EMBL" id="RUO60724.1"/>
    </source>
</evidence>
<dbReference type="RefSeq" id="WP_126758373.1">
    <property type="nucleotide sequence ID" value="NZ_PIPZ01000001.1"/>
</dbReference>
<dbReference type="InterPro" id="IPR036134">
    <property type="entry name" value="Crypto/Photolyase_FAD-like_sf"/>
</dbReference>
<name>A0A432YIE7_9GAMM</name>
<keyword evidence="1" id="KW-0456">Lyase</keyword>
<organism evidence="1 2">
    <name type="scientific">Pseudidiomarina marina</name>
    <dbReference type="NCBI Taxonomy" id="502366"/>
    <lineage>
        <taxon>Bacteria</taxon>
        <taxon>Pseudomonadati</taxon>
        <taxon>Pseudomonadota</taxon>
        <taxon>Gammaproteobacteria</taxon>
        <taxon>Alteromonadales</taxon>
        <taxon>Idiomarinaceae</taxon>
        <taxon>Pseudidiomarina</taxon>
    </lineage>
</organism>
<evidence type="ECO:0000313" key="2">
    <source>
        <dbReference type="Proteomes" id="UP000288127"/>
    </source>
</evidence>
<dbReference type="SUPFAM" id="SSF48173">
    <property type="entry name" value="Cryptochrome/photolyase FAD-binding domain"/>
    <property type="match status" value="1"/>
</dbReference>
<accession>A0A432YIE7</accession>
<comment type="caution">
    <text evidence="1">The sequence shown here is derived from an EMBL/GenBank/DDBJ whole genome shotgun (WGS) entry which is preliminary data.</text>
</comment>
<protein>
    <submittedName>
        <fullName evidence="1">Cryptochrome/photolyase family protein</fullName>
    </submittedName>
</protein>
<dbReference type="AlphaFoldDB" id="A0A432YIE7"/>
<dbReference type="EMBL" id="PIPZ01000001">
    <property type="protein sequence ID" value="RUO60724.1"/>
    <property type="molecule type" value="Genomic_DNA"/>
</dbReference>
<dbReference type="InterPro" id="IPR014729">
    <property type="entry name" value="Rossmann-like_a/b/a_fold"/>
</dbReference>
<gene>
    <name evidence="1" type="ORF">CWI76_00065</name>
</gene>
<dbReference type="PANTHER" id="PTHR38657:SF1">
    <property type="entry name" value="SLR1343 PROTEIN"/>
    <property type="match status" value="1"/>
</dbReference>
<dbReference type="Pfam" id="PF04244">
    <property type="entry name" value="DPRP"/>
    <property type="match status" value="1"/>
</dbReference>
<proteinExistence type="predicted"/>
<dbReference type="PANTHER" id="PTHR38657">
    <property type="entry name" value="SLR1343 PROTEIN"/>
    <property type="match status" value="1"/>
</dbReference>
<dbReference type="InterPro" id="IPR007357">
    <property type="entry name" value="PhrB-like"/>
</dbReference>
<dbReference type="OrthoDB" id="5288100at2"/>
<reference evidence="2" key="1">
    <citation type="journal article" date="2018" name="Front. Microbiol.">
        <title>Genome-Based Analysis Reveals the Taxonomy and Diversity of the Family Idiomarinaceae.</title>
        <authorList>
            <person name="Liu Y."/>
            <person name="Lai Q."/>
            <person name="Shao Z."/>
        </authorList>
    </citation>
    <scope>NUCLEOTIDE SEQUENCE [LARGE SCALE GENOMIC DNA]</scope>
    <source>
        <strain evidence="2">PIM1</strain>
    </source>
</reference>
<dbReference type="InterPro" id="IPR052551">
    <property type="entry name" value="UV-DNA_repair_photolyase"/>
</dbReference>
<dbReference type="Gene3D" id="3.40.50.620">
    <property type="entry name" value="HUPs"/>
    <property type="match status" value="1"/>
</dbReference>